<proteinExistence type="inferred from homology"/>
<protein>
    <submittedName>
        <fullName evidence="7">Uncharacterized protein</fullName>
    </submittedName>
</protein>
<comment type="subcellular location">
    <subcellularLocation>
        <location evidence="1">Membrane</location>
        <topology evidence="1">Single-pass membrane protein</topology>
    </subcellularLocation>
</comment>
<keyword evidence="3 6" id="KW-0812">Transmembrane</keyword>
<dbReference type="Pfam" id="PF06783">
    <property type="entry name" value="UPF0239"/>
    <property type="match status" value="1"/>
</dbReference>
<comment type="similarity">
    <text evidence="2">Belongs to the UPF0239 family.</text>
</comment>
<evidence type="ECO:0000256" key="5">
    <source>
        <dbReference type="ARBA" id="ARBA00023136"/>
    </source>
</evidence>
<reference evidence="7 8" key="1">
    <citation type="submission" date="2023-03" db="EMBL/GenBank/DDBJ databases">
        <title>High-quality genome of Scylla paramamosain provides insights in environmental adaptation.</title>
        <authorList>
            <person name="Zhang L."/>
        </authorList>
    </citation>
    <scope>NUCLEOTIDE SEQUENCE [LARGE SCALE GENOMIC DNA]</scope>
    <source>
        <strain evidence="7">LZ_2023a</strain>
        <tissue evidence="7">Muscle</tissue>
    </source>
</reference>
<evidence type="ECO:0000256" key="4">
    <source>
        <dbReference type="ARBA" id="ARBA00022989"/>
    </source>
</evidence>
<accession>A0AAW0URP4</accession>
<organism evidence="7 8">
    <name type="scientific">Scylla paramamosain</name>
    <name type="common">Mud crab</name>
    <dbReference type="NCBI Taxonomy" id="85552"/>
    <lineage>
        <taxon>Eukaryota</taxon>
        <taxon>Metazoa</taxon>
        <taxon>Ecdysozoa</taxon>
        <taxon>Arthropoda</taxon>
        <taxon>Crustacea</taxon>
        <taxon>Multicrustacea</taxon>
        <taxon>Malacostraca</taxon>
        <taxon>Eumalacostraca</taxon>
        <taxon>Eucarida</taxon>
        <taxon>Decapoda</taxon>
        <taxon>Pleocyemata</taxon>
        <taxon>Brachyura</taxon>
        <taxon>Eubrachyura</taxon>
        <taxon>Portunoidea</taxon>
        <taxon>Portunidae</taxon>
        <taxon>Portuninae</taxon>
        <taxon>Scylla</taxon>
    </lineage>
</organism>
<evidence type="ECO:0000313" key="8">
    <source>
        <dbReference type="Proteomes" id="UP001487740"/>
    </source>
</evidence>
<keyword evidence="4 6" id="KW-1133">Transmembrane helix</keyword>
<evidence type="ECO:0000256" key="6">
    <source>
        <dbReference type="SAM" id="Phobius"/>
    </source>
</evidence>
<dbReference type="Proteomes" id="UP001487740">
    <property type="component" value="Unassembled WGS sequence"/>
</dbReference>
<comment type="caution">
    <text evidence="7">The sequence shown here is derived from an EMBL/GenBank/DDBJ whole genome shotgun (WGS) entry which is preliminary data.</text>
</comment>
<evidence type="ECO:0000256" key="2">
    <source>
        <dbReference type="ARBA" id="ARBA00006839"/>
    </source>
</evidence>
<keyword evidence="8" id="KW-1185">Reference proteome</keyword>
<feature type="transmembrane region" description="Helical" evidence="6">
    <location>
        <begin position="63"/>
        <end position="82"/>
    </location>
</feature>
<keyword evidence="5 6" id="KW-0472">Membrane</keyword>
<dbReference type="PANTHER" id="PTHR14409:SF0">
    <property type="entry name" value="PROTEIN MANBAL"/>
    <property type="match status" value="1"/>
</dbReference>
<evidence type="ECO:0000256" key="3">
    <source>
        <dbReference type="ARBA" id="ARBA00022692"/>
    </source>
</evidence>
<dbReference type="EMBL" id="JARAKH010000007">
    <property type="protein sequence ID" value="KAK8402793.1"/>
    <property type="molecule type" value="Genomic_DNA"/>
</dbReference>
<sequence>MRSQSLASPHDHNFALGDLRGLMQAVVATAFSALKVLVADILTKMAIDPSLAETDIFDEVLKYGLFLGAIFQLVCIGAVMFVPSRDDRRDGDSMLTVKVVTQTVHMEIGGVEQ</sequence>
<dbReference type="PANTHER" id="PTHR14409">
    <property type="entry name" value="MANNOSIDASE, BETA A, LYSOSOMAL-LIKE, MANBAL PROTEIN"/>
    <property type="match status" value="1"/>
</dbReference>
<name>A0AAW0URP4_SCYPA</name>
<dbReference type="AlphaFoldDB" id="A0AAW0URP4"/>
<dbReference type="InterPro" id="IPR009621">
    <property type="entry name" value="UPF0239"/>
</dbReference>
<gene>
    <name evidence="7" type="ORF">O3P69_000842</name>
</gene>
<evidence type="ECO:0000256" key="1">
    <source>
        <dbReference type="ARBA" id="ARBA00004167"/>
    </source>
</evidence>
<dbReference type="GO" id="GO:0016020">
    <property type="term" value="C:membrane"/>
    <property type="evidence" value="ECO:0007669"/>
    <property type="project" value="UniProtKB-SubCell"/>
</dbReference>
<evidence type="ECO:0000313" key="7">
    <source>
        <dbReference type="EMBL" id="KAK8402793.1"/>
    </source>
</evidence>
<feature type="transmembrane region" description="Helical" evidence="6">
    <location>
        <begin position="21"/>
        <end position="43"/>
    </location>
</feature>